<evidence type="ECO:0000256" key="2">
    <source>
        <dbReference type="ARBA" id="ARBA00022679"/>
    </source>
</evidence>
<accession>A0ABW3MNK1</accession>
<keyword evidence="2 4" id="KW-0808">Transferase</keyword>
<keyword evidence="1 4" id="KW-0328">Glycosyltransferase</keyword>
<protein>
    <submittedName>
        <fullName evidence="4">Glycosyltransferase</fullName>
        <ecNumber evidence="4">2.4.-.-</ecNumber>
    </submittedName>
</protein>
<dbReference type="GO" id="GO:0016757">
    <property type="term" value="F:glycosyltransferase activity"/>
    <property type="evidence" value="ECO:0007669"/>
    <property type="project" value="UniProtKB-KW"/>
</dbReference>
<dbReference type="InterPro" id="IPR028098">
    <property type="entry name" value="Glyco_trans_4-like_N"/>
</dbReference>
<dbReference type="Gene3D" id="3.40.50.2000">
    <property type="entry name" value="Glycogen Phosphorylase B"/>
    <property type="match status" value="1"/>
</dbReference>
<evidence type="ECO:0000313" key="4">
    <source>
        <dbReference type="EMBL" id="MFD1051080.1"/>
    </source>
</evidence>
<dbReference type="EC" id="2.4.-.-" evidence="4"/>
<comment type="caution">
    <text evidence="4">The sequence shown here is derived from an EMBL/GenBank/DDBJ whole genome shotgun (WGS) entry which is preliminary data.</text>
</comment>
<gene>
    <name evidence="4" type="ORF">ACFQ1S_38895</name>
</gene>
<dbReference type="SUPFAM" id="SSF53756">
    <property type="entry name" value="UDP-Glycosyltransferase/glycogen phosphorylase"/>
    <property type="match status" value="1"/>
</dbReference>
<reference evidence="5" key="1">
    <citation type="journal article" date="2019" name="Int. J. Syst. Evol. Microbiol.">
        <title>The Global Catalogue of Microorganisms (GCM) 10K type strain sequencing project: providing services to taxonomists for standard genome sequencing and annotation.</title>
        <authorList>
            <consortium name="The Broad Institute Genomics Platform"/>
            <consortium name="The Broad Institute Genome Sequencing Center for Infectious Disease"/>
            <person name="Wu L."/>
            <person name="Ma J."/>
        </authorList>
    </citation>
    <scope>NUCLEOTIDE SEQUENCE [LARGE SCALE GENOMIC DNA]</scope>
    <source>
        <strain evidence="5">JCM 31486</strain>
    </source>
</reference>
<evidence type="ECO:0000259" key="3">
    <source>
        <dbReference type="Pfam" id="PF13439"/>
    </source>
</evidence>
<dbReference type="Pfam" id="PF13439">
    <property type="entry name" value="Glyco_transf_4"/>
    <property type="match status" value="1"/>
</dbReference>
<evidence type="ECO:0000313" key="5">
    <source>
        <dbReference type="Proteomes" id="UP001597045"/>
    </source>
</evidence>
<proteinExistence type="predicted"/>
<name>A0ABW3MNK1_9PSEU</name>
<keyword evidence="5" id="KW-1185">Reference proteome</keyword>
<evidence type="ECO:0000256" key="1">
    <source>
        <dbReference type="ARBA" id="ARBA00022676"/>
    </source>
</evidence>
<feature type="non-terminal residue" evidence="4">
    <location>
        <position position="65"/>
    </location>
</feature>
<dbReference type="Proteomes" id="UP001597045">
    <property type="component" value="Unassembled WGS sequence"/>
</dbReference>
<organism evidence="4 5">
    <name type="scientific">Kibdelosporangium lantanae</name>
    <dbReference type="NCBI Taxonomy" id="1497396"/>
    <lineage>
        <taxon>Bacteria</taxon>
        <taxon>Bacillati</taxon>
        <taxon>Actinomycetota</taxon>
        <taxon>Actinomycetes</taxon>
        <taxon>Pseudonocardiales</taxon>
        <taxon>Pseudonocardiaceae</taxon>
        <taxon>Kibdelosporangium</taxon>
    </lineage>
</organism>
<feature type="domain" description="Glycosyltransferase subfamily 4-like N-terminal" evidence="3">
    <location>
        <begin position="22"/>
        <end position="57"/>
    </location>
</feature>
<dbReference type="EMBL" id="JBHTIS010003312">
    <property type="protein sequence ID" value="MFD1051080.1"/>
    <property type="molecule type" value="Genomic_DNA"/>
</dbReference>
<sequence length="65" mass="7022">MRVAMVSEHASPLAVLGDVDAGGQNLHVAELSAALCRRGHEVTVYTRRDDPHLPERVRAAAGYEV</sequence>